<feature type="compositionally biased region" description="Low complexity" evidence="1">
    <location>
        <begin position="1"/>
        <end position="20"/>
    </location>
</feature>
<feature type="region of interest" description="Disordered" evidence="1">
    <location>
        <begin position="68"/>
        <end position="91"/>
    </location>
</feature>
<reference evidence="2 3" key="1">
    <citation type="journal article" date="2024" name="Science">
        <title>Giant polyketide synthase enzymes in the biosynthesis of giant marine polyether toxins.</title>
        <authorList>
            <person name="Fallon T.R."/>
            <person name="Shende V.V."/>
            <person name="Wierzbicki I.H."/>
            <person name="Pendleton A.L."/>
            <person name="Watervoot N.F."/>
            <person name="Auber R.P."/>
            <person name="Gonzalez D.J."/>
            <person name="Wisecaver J.H."/>
            <person name="Moore B.S."/>
        </authorList>
    </citation>
    <scope>NUCLEOTIDE SEQUENCE [LARGE SCALE GENOMIC DNA]</scope>
    <source>
        <strain evidence="2 3">12B1</strain>
    </source>
</reference>
<dbReference type="Proteomes" id="UP001515480">
    <property type="component" value="Unassembled WGS sequence"/>
</dbReference>
<dbReference type="EMBL" id="JBGBPQ010000025">
    <property type="protein sequence ID" value="KAL1499544.1"/>
    <property type="molecule type" value="Genomic_DNA"/>
</dbReference>
<feature type="compositionally biased region" description="Low complexity" evidence="1">
    <location>
        <begin position="71"/>
        <end position="89"/>
    </location>
</feature>
<gene>
    <name evidence="2" type="ORF">AB1Y20_011746</name>
</gene>
<dbReference type="AlphaFoldDB" id="A0AB34IJD8"/>
<sequence>MASPSSRAPHRSSPSGSPHSSIDDSTNASRVISRVRDRLLCARALPLRGGHGRGHVAQRRVYLRGKKYPGSASAATSSTATSTTSPEPATAEERVTAVAACKVVARLSPGKKELMEHNQALRYYKNERGTTRRMESRRVEAFKMSEKRLDGAAGGYPPDEADAENVCRIGTWSLQNSLLRSAMRVE</sequence>
<proteinExistence type="predicted"/>
<feature type="region of interest" description="Disordered" evidence="1">
    <location>
        <begin position="1"/>
        <end position="29"/>
    </location>
</feature>
<evidence type="ECO:0000313" key="2">
    <source>
        <dbReference type="EMBL" id="KAL1499544.1"/>
    </source>
</evidence>
<evidence type="ECO:0000256" key="1">
    <source>
        <dbReference type="SAM" id="MobiDB-lite"/>
    </source>
</evidence>
<accession>A0AB34IJD8</accession>
<name>A0AB34IJD8_PRYPA</name>
<evidence type="ECO:0000313" key="3">
    <source>
        <dbReference type="Proteomes" id="UP001515480"/>
    </source>
</evidence>
<protein>
    <submittedName>
        <fullName evidence="2">Uncharacterized protein</fullName>
    </submittedName>
</protein>
<keyword evidence="3" id="KW-1185">Reference proteome</keyword>
<comment type="caution">
    <text evidence="2">The sequence shown here is derived from an EMBL/GenBank/DDBJ whole genome shotgun (WGS) entry which is preliminary data.</text>
</comment>
<organism evidence="2 3">
    <name type="scientific">Prymnesium parvum</name>
    <name type="common">Toxic golden alga</name>
    <dbReference type="NCBI Taxonomy" id="97485"/>
    <lineage>
        <taxon>Eukaryota</taxon>
        <taxon>Haptista</taxon>
        <taxon>Haptophyta</taxon>
        <taxon>Prymnesiophyceae</taxon>
        <taxon>Prymnesiales</taxon>
        <taxon>Prymnesiaceae</taxon>
        <taxon>Prymnesium</taxon>
    </lineage>
</organism>